<gene>
    <name evidence="1" type="ORF">FJTKL_11939</name>
</gene>
<proteinExistence type="predicted"/>
<name>A0ABR4FAL3_9PEZI</name>
<dbReference type="PANTHER" id="PTHR42057">
    <property type="entry name" value="F-BOX DOMAIN PROTEIN (AFU_ORTHOLOGUE AFUA_4G00200)"/>
    <property type="match status" value="1"/>
</dbReference>
<accession>A0ABR4FAL3</accession>
<sequence>MKSLRYKTRIVSLCLQLRRPAGPFSSRRAYSIMTSQDSAGGKAPAPKLLSLAPEVVENVVKQVKDRRDLSNTRLVCKELDKHAAKELFKDVFVSPLEEHVNTWNSISQDDNIRQMPRHAIIHTQSDIEHDNFGAEREDEEIGDEFKEALAALSRFPNLDSVEIGFTPECLGDRETSWYEDVVEDPSRRRDVLALIFRAIQDRAADEGNRTVRKLTITNLQNCPVPDLTSSDLFRDVMGQLEELHISLTQEFNEHGPDHDYTRVELQTFPAHLCSAWLKPISGNLKALSIYHRTDNWGPFPGYFDPSGISFPKLETLALGYYTLAHDNDLDWVLAIKSLRKLILHNCMIASWIRIDRDNMEEWKVRTHDWTRLPEDHEDGWGDSFAYGGKWSQCLDRLAGDLPNLVDFRFDQAESYSFNDEPQYGLGHRDSCGVRIFPKRYVCFDNGILPTHWPEAEDDGTMHSWLDDGFPRNVHEETLEEDQKSLDRLLEHLRRPRS</sequence>
<protein>
    <recommendedName>
        <fullName evidence="3">F-box domain-containing protein</fullName>
    </recommendedName>
</protein>
<keyword evidence="2" id="KW-1185">Reference proteome</keyword>
<reference evidence="1 2" key="1">
    <citation type="submission" date="2024-03" db="EMBL/GenBank/DDBJ databases">
        <title>A high-quality draft genome sequence of Diaporthe vaccinii, a causative agent of upright dieback and viscid rot disease in cranberry plants.</title>
        <authorList>
            <person name="Sarrasin M."/>
            <person name="Lang B.F."/>
            <person name="Burger G."/>
        </authorList>
    </citation>
    <scope>NUCLEOTIDE SEQUENCE [LARGE SCALE GENOMIC DNA]</scope>
    <source>
        <strain evidence="1 2">IS7</strain>
    </source>
</reference>
<evidence type="ECO:0008006" key="3">
    <source>
        <dbReference type="Google" id="ProtNLM"/>
    </source>
</evidence>
<dbReference type="Proteomes" id="UP001600888">
    <property type="component" value="Unassembled WGS sequence"/>
</dbReference>
<dbReference type="EMBL" id="JBAWTH010000005">
    <property type="protein sequence ID" value="KAL2291741.1"/>
    <property type="molecule type" value="Genomic_DNA"/>
</dbReference>
<organism evidence="1 2">
    <name type="scientific">Diaporthe vaccinii</name>
    <dbReference type="NCBI Taxonomy" id="105482"/>
    <lineage>
        <taxon>Eukaryota</taxon>
        <taxon>Fungi</taxon>
        <taxon>Dikarya</taxon>
        <taxon>Ascomycota</taxon>
        <taxon>Pezizomycotina</taxon>
        <taxon>Sordariomycetes</taxon>
        <taxon>Sordariomycetidae</taxon>
        <taxon>Diaporthales</taxon>
        <taxon>Diaporthaceae</taxon>
        <taxon>Diaporthe</taxon>
        <taxon>Diaporthe eres species complex</taxon>
    </lineage>
</organism>
<evidence type="ECO:0000313" key="2">
    <source>
        <dbReference type="Proteomes" id="UP001600888"/>
    </source>
</evidence>
<dbReference type="PANTHER" id="PTHR42057:SF2">
    <property type="entry name" value="F-BOX DOMAIN PROTEIN (AFU_ORTHOLOGUE AFUA_4G00200)-RELATED"/>
    <property type="match status" value="1"/>
</dbReference>
<evidence type="ECO:0000313" key="1">
    <source>
        <dbReference type="EMBL" id="KAL2291741.1"/>
    </source>
</evidence>
<comment type="caution">
    <text evidence="1">The sequence shown here is derived from an EMBL/GenBank/DDBJ whole genome shotgun (WGS) entry which is preliminary data.</text>
</comment>